<dbReference type="PANTHER" id="PTHR10380:SF218">
    <property type="entry name" value="ADULT CUTICLE PROTEIN 65AA-RELATED"/>
    <property type="match status" value="1"/>
</dbReference>
<evidence type="ECO:0000256" key="3">
    <source>
        <dbReference type="SAM" id="SignalP"/>
    </source>
</evidence>
<name>Q8SYH3_DROME</name>
<protein>
    <submittedName>
        <fullName evidence="4">RE62456p</fullName>
    </submittedName>
</protein>
<dbReference type="FlyBase" id="FBgn0042118">
    <property type="gene designation" value="Cpr65Ax2"/>
</dbReference>
<gene>
    <name evidence="5" type="primary">Cpr65Ax2</name>
    <name evidence="5" type="ORF">CG18777</name>
</gene>
<evidence type="ECO:0000313" key="4">
    <source>
        <dbReference type="EMBL" id="AAL49176.1"/>
    </source>
</evidence>
<dbReference type="EMBL" id="AY071554">
    <property type="protein sequence ID" value="AAL49176.1"/>
    <property type="molecule type" value="mRNA"/>
</dbReference>
<dbReference type="Bgee" id="FBgn0042118">
    <property type="expression patterns" value="Expressed in adult tracheocyte (Drosophila) in post-embryonic organism and 10 other cell types or tissues"/>
</dbReference>
<sequence>MKFAIVLFALFAVALAALTVEVLRSDSNVGIDNYSYAVETSDGTSKSEEGVLKNAGTELEAISTHGSFSYVGPDGQTYTVTYVADENGFQPQGAHLPVAPVA</sequence>
<dbReference type="PeptideAtlas" id="Q8SYH3"/>
<feature type="chain" id="PRO_5004313812" evidence="3">
    <location>
        <begin position="17"/>
        <end position="102"/>
    </location>
</feature>
<organism evidence="4">
    <name type="scientific">Drosophila melanogaster</name>
    <name type="common">Fruit fly</name>
    <dbReference type="NCBI Taxonomy" id="7227"/>
    <lineage>
        <taxon>Eukaryota</taxon>
        <taxon>Metazoa</taxon>
        <taxon>Ecdysozoa</taxon>
        <taxon>Arthropoda</taxon>
        <taxon>Hexapoda</taxon>
        <taxon>Insecta</taxon>
        <taxon>Pterygota</taxon>
        <taxon>Neoptera</taxon>
        <taxon>Endopterygota</taxon>
        <taxon>Diptera</taxon>
        <taxon>Brachycera</taxon>
        <taxon>Muscomorpha</taxon>
        <taxon>Ephydroidea</taxon>
        <taxon>Drosophilidae</taxon>
        <taxon>Drosophila</taxon>
        <taxon>Sophophora</taxon>
    </lineage>
</organism>
<dbReference type="Pfam" id="PF00379">
    <property type="entry name" value="Chitin_bind_4"/>
    <property type="match status" value="1"/>
</dbReference>
<dbReference type="InterPro" id="IPR031311">
    <property type="entry name" value="CHIT_BIND_RR_consensus"/>
</dbReference>
<dbReference type="ExpressionAtlas" id="Q8SYH3">
    <property type="expression patterns" value="baseline"/>
</dbReference>
<evidence type="ECO:0000256" key="1">
    <source>
        <dbReference type="ARBA" id="ARBA00022460"/>
    </source>
</evidence>
<dbReference type="GO" id="GO:0040003">
    <property type="term" value="P:chitin-based cuticle development"/>
    <property type="evidence" value="ECO:0000255"/>
    <property type="project" value="FlyBase"/>
</dbReference>
<reference evidence="4" key="1">
    <citation type="submission" date="2001-12" db="EMBL/GenBank/DDBJ databases">
        <authorList>
            <person name="Stapleton M."/>
            <person name="Brokstein P."/>
            <person name="Hong L."/>
            <person name="Agbayani A."/>
            <person name="Carlson J."/>
            <person name="Champe M."/>
            <person name="Chavez C."/>
            <person name="Dorsett V."/>
            <person name="Dresnek D."/>
            <person name="Farfan D."/>
            <person name="Frise E."/>
            <person name="George R."/>
            <person name="Gonzalez M."/>
            <person name="Guarin H."/>
            <person name="Kronmiller B."/>
            <person name="Li P."/>
            <person name="Liao G."/>
            <person name="Miranda A."/>
            <person name="Mungall C.J."/>
            <person name="Nunoo J."/>
            <person name="Pacleb J."/>
            <person name="Paragas V."/>
            <person name="Park S."/>
            <person name="Patel S."/>
            <person name="Phouanenavong S."/>
            <person name="Wan K."/>
            <person name="Yu C."/>
            <person name="Lewis S.E."/>
            <person name="Rubin G.M."/>
            <person name="Celniker S."/>
        </authorList>
    </citation>
    <scope>NUCLEOTIDE SEQUENCE</scope>
    <source>
        <strain evidence="4">Berkeley</strain>
    </source>
</reference>
<dbReference type="PANTHER" id="PTHR10380">
    <property type="entry name" value="CUTICLE PROTEIN"/>
    <property type="match status" value="1"/>
</dbReference>
<feature type="signal peptide" evidence="3">
    <location>
        <begin position="1"/>
        <end position="16"/>
    </location>
</feature>
<dbReference type="PRINTS" id="PR00947">
    <property type="entry name" value="CUTICLE"/>
</dbReference>
<keyword evidence="3" id="KW-0732">Signal</keyword>
<dbReference type="GO" id="GO:0008010">
    <property type="term" value="F:structural constituent of chitin-based larval cuticle"/>
    <property type="evidence" value="ECO:0000255"/>
    <property type="project" value="FlyBase"/>
</dbReference>
<dbReference type="PROSITE" id="PS51155">
    <property type="entry name" value="CHIT_BIND_RR_2"/>
    <property type="match status" value="1"/>
</dbReference>
<dbReference type="GO" id="GO:0062129">
    <property type="term" value="C:chitin-based extracellular matrix"/>
    <property type="evidence" value="ECO:0000255"/>
    <property type="project" value="FlyBase"/>
</dbReference>
<accession>Q8SYH3</accession>
<keyword evidence="1 2" id="KW-0193">Cuticle</keyword>
<dbReference type="PROSITE" id="PS00233">
    <property type="entry name" value="CHIT_BIND_RR_1"/>
    <property type="match status" value="1"/>
</dbReference>
<evidence type="ECO:0000313" key="5">
    <source>
        <dbReference type="FlyBase" id="FBgn0042118"/>
    </source>
</evidence>
<dbReference type="AlphaFoldDB" id="Q8SYH3"/>
<dbReference type="InterPro" id="IPR000618">
    <property type="entry name" value="Insect_cuticle"/>
</dbReference>
<dbReference type="InterPro" id="IPR050468">
    <property type="entry name" value="Cuticle_Struct_Prot"/>
</dbReference>
<dbReference type="AGR" id="FB:FBgn0042118"/>
<proteinExistence type="evidence at transcript level"/>
<dbReference type="OrthoDB" id="7255276at2759"/>
<dbReference type="HOGENOM" id="CLU_065450_7_3_1"/>
<evidence type="ECO:0000256" key="2">
    <source>
        <dbReference type="PROSITE-ProRule" id="PRU00497"/>
    </source>
</evidence>
<dbReference type="VEuPathDB" id="VectorBase:FBgn0086900"/>
<dbReference type="IntAct" id="Q8SYH3">
    <property type="interactions" value="1"/>
</dbReference>